<reference evidence="2 3" key="1">
    <citation type="submission" date="2017-06" db="EMBL/GenBank/DDBJ databases">
        <authorList>
            <person name="Kim H.J."/>
            <person name="Triplett B.A."/>
        </authorList>
    </citation>
    <scope>NUCLEOTIDE SEQUENCE [LARGE SCALE GENOMIC DNA]</scope>
    <source>
        <strain evidence="2 3">DSM 18704</strain>
    </source>
</reference>
<dbReference type="OrthoDB" id="9811648at2"/>
<evidence type="ECO:0000313" key="2">
    <source>
        <dbReference type="EMBL" id="SNT38331.1"/>
    </source>
</evidence>
<organism evidence="2 3">
    <name type="scientific">Granulicella rosea</name>
    <dbReference type="NCBI Taxonomy" id="474952"/>
    <lineage>
        <taxon>Bacteria</taxon>
        <taxon>Pseudomonadati</taxon>
        <taxon>Acidobacteriota</taxon>
        <taxon>Terriglobia</taxon>
        <taxon>Terriglobales</taxon>
        <taxon>Acidobacteriaceae</taxon>
        <taxon>Granulicella</taxon>
    </lineage>
</organism>
<protein>
    <submittedName>
        <fullName evidence="2">HEPN domain-containing protein</fullName>
    </submittedName>
</protein>
<dbReference type="SUPFAM" id="SSF81593">
    <property type="entry name" value="Nucleotidyltransferase substrate binding subunit/domain"/>
    <property type="match status" value="1"/>
</dbReference>
<proteinExistence type="predicted"/>
<keyword evidence="3" id="KW-1185">Reference proteome</keyword>
<gene>
    <name evidence="2" type="ORF">SAMN05421770_11047</name>
</gene>
<evidence type="ECO:0000313" key="3">
    <source>
        <dbReference type="Proteomes" id="UP000198356"/>
    </source>
</evidence>
<dbReference type="InterPro" id="IPR007842">
    <property type="entry name" value="HEPN_dom"/>
</dbReference>
<accession>A0A239M6U5</accession>
<evidence type="ECO:0000259" key="1">
    <source>
        <dbReference type="Pfam" id="PF05168"/>
    </source>
</evidence>
<dbReference type="Proteomes" id="UP000198356">
    <property type="component" value="Unassembled WGS sequence"/>
</dbReference>
<dbReference type="Pfam" id="PF05168">
    <property type="entry name" value="HEPN"/>
    <property type="match status" value="1"/>
</dbReference>
<dbReference type="Gene3D" id="1.20.120.330">
    <property type="entry name" value="Nucleotidyltransferases domain 2"/>
    <property type="match status" value="1"/>
</dbReference>
<dbReference type="AlphaFoldDB" id="A0A239M6U5"/>
<sequence>MIGSIQNQHAQMLCTLARDDESTLQYPLPDQIYGFHAQQSCEKLMKALLTAHGVAYPFTHILAVLIKELTVHNELLPVTSFDLKRLEPYAVQLRYDTSNRLSPDERTAIRDAVVLLREHIVTRILALESIP</sequence>
<dbReference type="EMBL" id="FZOU01000010">
    <property type="protein sequence ID" value="SNT38331.1"/>
    <property type="molecule type" value="Genomic_DNA"/>
</dbReference>
<feature type="domain" description="HEPN" evidence="1">
    <location>
        <begin position="34"/>
        <end position="105"/>
    </location>
</feature>
<dbReference type="RefSeq" id="WP_089410128.1">
    <property type="nucleotide sequence ID" value="NZ_FZOU01000010.1"/>
</dbReference>
<name>A0A239M6U5_9BACT</name>